<comment type="caution">
    <text evidence="2">The sequence shown here is derived from an EMBL/GenBank/DDBJ whole genome shotgun (WGS) entry which is preliminary data.</text>
</comment>
<proteinExistence type="predicted"/>
<organism evidence="2 3">
    <name type="scientific">Sphingomonas brevis</name>
    <dbReference type="NCBI Taxonomy" id="2908206"/>
    <lineage>
        <taxon>Bacteria</taxon>
        <taxon>Pseudomonadati</taxon>
        <taxon>Pseudomonadota</taxon>
        <taxon>Alphaproteobacteria</taxon>
        <taxon>Sphingomonadales</taxon>
        <taxon>Sphingomonadaceae</taxon>
        <taxon>Sphingomonas</taxon>
    </lineage>
</organism>
<dbReference type="InterPro" id="IPR008962">
    <property type="entry name" value="PapD-like_sf"/>
</dbReference>
<dbReference type="RefSeq" id="WP_249915997.1">
    <property type="nucleotide sequence ID" value="NZ_JAMGBB010000001.1"/>
</dbReference>
<evidence type="ECO:0000313" key="2">
    <source>
        <dbReference type="EMBL" id="MCL6741624.1"/>
    </source>
</evidence>
<accession>A0ABT0SB59</accession>
<evidence type="ECO:0000313" key="3">
    <source>
        <dbReference type="Proteomes" id="UP001165383"/>
    </source>
</evidence>
<dbReference type="Gene3D" id="2.60.40.10">
    <property type="entry name" value="Immunoglobulins"/>
    <property type="match status" value="1"/>
</dbReference>
<keyword evidence="1" id="KW-0732">Signal</keyword>
<evidence type="ECO:0000256" key="1">
    <source>
        <dbReference type="SAM" id="SignalP"/>
    </source>
</evidence>
<dbReference type="EMBL" id="JAMGBB010000001">
    <property type="protein sequence ID" value="MCL6741624.1"/>
    <property type="molecule type" value="Genomic_DNA"/>
</dbReference>
<dbReference type="SUPFAM" id="SSF49354">
    <property type="entry name" value="PapD-like"/>
    <property type="match status" value="1"/>
</dbReference>
<gene>
    <name evidence="2" type="ORF">LZ518_10820</name>
</gene>
<sequence length="274" mass="29084">MVATLSRRLAAFALAAPVLMLASPAAEAGVGDLLVAPTRVVLDGRRGAEVILNNIGDDVATYRVTAELRRMTPDGNLVDVTDPNAGEKAAQEMLLYAPRRITLPPNQPQAIRLSARAPEGLPDGEYRVHMLFRAVPPPRPQVAPEKIDGVAFQLRPIYGVTIPVIIRLGRLEAKAAIANVRKVTAEGRPAISLDINRAGDRSTFGAIKVFKAGIAEPIALVSGIAVYTEIGQRSVTIPIDPAQVANANGQVTVQYVEPTDTGPVTLAETTAVLR</sequence>
<feature type="chain" id="PRO_5046467057" evidence="1">
    <location>
        <begin position="29"/>
        <end position="274"/>
    </location>
</feature>
<dbReference type="InterPro" id="IPR013783">
    <property type="entry name" value="Ig-like_fold"/>
</dbReference>
<reference evidence="2" key="1">
    <citation type="submission" date="2022-05" db="EMBL/GenBank/DDBJ databases">
        <authorList>
            <person name="Jo J.-H."/>
            <person name="Im W.-T."/>
        </authorList>
    </citation>
    <scope>NUCLEOTIDE SEQUENCE</scope>
    <source>
        <strain evidence="2">RB56-2</strain>
    </source>
</reference>
<dbReference type="Proteomes" id="UP001165383">
    <property type="component" value="Unassembled WGS sequence"/>
</dbReference>
<keyword evidence="3" id="KW-1185">Reference proteome</keyword>
<name>A0ABT0SB59_9SPHN</name>
<protein>
    <submittedName>
        <fullName evidence="2">Molecular chaperone</fullName>
    </submittedName>
</protein>
<feature type="signal peptide" evidence="1">
    <location>
        <begin position="1"/>
        <end position="28"/>
    </location>
</feature>